<keyword evidence="11" id="KW-0829">Tyrosine-protein kinase</keyword>
<keyword evidence="3" id="KW-0808">Transferase</keyword>
<keyword evidence="26" id="KW-1185">Reference proteome</keyword>
<evidence type="ECO:0000256" key="4">
    <source>
        <dbReference type="ARBA" id="ARBA00022692"/>
    </source>
</evidence>
<dbReference type="InterPro" id="IPR003599">
    <property type="entry name" value="Ig_sub"/>
</dbReference>
<keyword evidence="9 22" id="KW-1133">Transmembrane helix</keyword>
<dbReference type="InterPro" id="IPR036179">
    <property type="entry name" value="Ig-like_dom_sf"/>
</dbReference>
<evidence type="ECO:0000259" key="23">
    <source>
        <dbReference type="PROSITE" id="PS50011"/>
    </source>
</evidence>
<evidence type="ECO:0000256" key="21">
    <source>
        <dbReference type="SAM" id="MobiDB-lite"/>
    </source>
</evidence>
<feature type="region of interest" description="Disordered" evidence="21">
    <location>
        <begin position="1"/>
        <end position="22"/>
    </location>
</feature>
<dbReference type="PIRSF" id="PIRSF000615">
    <property type="entry name" value="TyrPK_CSF1-R"/>
    <property type="match status" value="1"/>
</dbReference>
<feature type="binding site" evidence="18 20">
    <location>
        <position position="643"/>
    </location>
    <ligand>
        <name>ATP</name>
        <dbReference type="ChEBI" id="CHEBI:30616"/>
    </ligand>
</feature>
<dbReference type="EC" id="2.7.10.1" evidence="2"/>
<evidence type="ECO:0000313" key="25">
    <source>
        <dbReference type="EMBL" id="PVD26880.1"/>
    </source>
</evidence>
<dbReference type="GO" id="GO:0005524">
    <property type="term" value="F:ATP binding"/>
    <property type="evidence" value="ECO:0007669"/>
    <property type="project" value="UniProtKB-UniRule"/>
</dbReference>
<keyword evidence="13" id="KW-0675">Receptor</keyword>
<keyword evidence="7" id="KW-0418">Kinase</keyword>
<dbReference type="InterPro" id="IPR013783">
    <property type="entry name" value="Ig-like_fold"/>
</dbReference>
<evidence type="ECO:0000256" key="13">
    <source>
        <dbReference type="ARBA" id="ARBA00023170"/>
    </source>
</evidence>
<proteinExistence type="predicted"/>
<dbReference type="Proteomes" id="UP000245119">
    <property type="component" value="Linkage Group LG7"/>
</dbReference>
<feature type="domain" description="Ig-like" evidence="24">
    <location>
        <begin position="401"/>
        <end position="495"/>
    </location>
</feature>
<dbReference type="Gene3D" id="1.10.510.10">
    <property type="entry name" value="Transferase(Phosphotransferase) domain 1"/>
    <property type="match status" value="1"/>
</dbReference>
<dbReference type="InterPro" id="IPR003598">
    <property type="entry name" value="Ig_sub2"/>
</dbReference>
<comment type="caution">
    <text evidence="25">The sequence shown here is derived from an EMBL/GenBank/DDBJ whole genome shotgun (WGS) entry which is preliminary data.</text>
</comment>
<evidence type="ECO:0000256" key="11">
    <source>
        <dbReference type="ARBA" id="ARBA00023137"/>
    </source>
</evidence>
<dbReference type="STRING" id="400727.A0A2T7P0D6"/>
<evidence type="ECO:0000313" key="26">
    <source>
        <dbReference type="Proteomes" id="UP000245119"/>
    </source>
</evidence>
<dbReference type="Gene3D" id="3.30.200.20">
    <property type="entry name" value="Phosphorylase Kinase, domain 1"/>
    <property type="match status" value="1"/>
</dbReference>
<dbReference type="InterPro" id="IPR013098">
    <property type="entry name" value="Ig_I-set"/>
</dbReference>
<dbReference type="Pfam" id="PF07714">
    <property type="entry name" value="PK_Tyr_Ser-Thr"/>
    <property type="match status" value="1"/>
</dbReference>
<organism evidence="25 26">
    <name type="scientific">Pomacea canaliculata</name>
    <name type="common">Golden apple snail</name>
    <dbReference type="NCBI Taxonomy" id="400727"/>
    <lineage>
        <taxon>Eukaryota</taxon>
        <taxon>Metazoa</taxon>
        <taxon>Spiralia</taxon>
        <taxon>Lophotrochozoa</taxon>
        <taxon>Mollusca</taxon>
        <taxon>Gastropoda</taxon>
        <taxon>Caenogastropoda</taxon>
        <taxon>Architaenioglossa</taxon>
        <taxon>Ampullarioidea</taxon>
        <taxon>Ampullariidae</taxon>
        <taxon>Pomacea</taxon>
    </lineage>
</organism>
<keyword evidence="15" id="KW-0393">Immunoglobulin domain</keyword>
<keyword evidence="8 18" id="KW-0067">ATP-binding</keyword>
<keyword evidence="12" id="KW-1015">Disulfide bond</keyword>
<dbReference type="SMART" id="SM00219">
    <property type="entry name" value="TyrKc"/>
    <property type="match status" value="1"/>
</dbReference>
<dbReference type="InterPro" id="IPR017441">
    <property type="entry name" value="Protein_kinase_ATP_BS"/>
</dbReference>
<dbReference type="AlphaFoldDB" id="A0A2T7P0D6"/>
<dbReference type="InterPro" id="IPR000719">
    <property type="entry name" value="Prot_kinase_dom"/>
</dbReference>
<keyword evidence="4 22" id="KW-0812">Transmembrane</keyword>
<feature type="domain" description="Protein kinase" evidence="23">
    <location>
        <begin position="609"/>
        <end position="897"/>
    </location>
</feature>
<feature type="binding site" evidence="18">
    <location>
        <position position="766"/>
    </location>
    <ligand>
        <name>ATP</name>
        <dbReference type="ChEBI" id="CHEBI:30616"/>
    </ligand>
</feature>
<dbReference type="Pfam" id="PF07679">
    <property type="entry name" value="I-set"/>
    <property type="match status" value="2"/>
</dbReference>
<keyword evidence="19" id="KW-0479">Metal-binding</keyword>
<sequence length="926" mass="104732">MLTKSKPTRRLQDRGEHPHAIADRGDGYRALVTRPCKRREREGVHEALGLLLLVLLHTSGVKGGKEMDVIKSVQITQPSEETPTIIGTDLTIVCEILPRNLPREVLTSVEWIREDNHFQKRVTIKPQENKIDIFYNTNDSSVALKVYNISYLDQGKYICSATQRDHVTIFQDFREVFAAGPPVIIYPYTQEVKAALYNEAELEVDFYGCRTDECNITWLDEQSRNIRETWKDEKGETDSKSLYSSRKLTSENVTHDDLHSYTCVIQNVYGKASVTFILKADPFLLLCEKYDSGCFRSVDKPARSSVMFKCTSANHRVIPKLSWNMSFANGSSVTVGNKGGDKVANVEVIFASVSVNDPNPLVTSYLTIKDTQYSHTGNITCLISGPSEFKSTLSFNIFGSPKVVVKDDTVAANLGHQVSLNCTIFVNPPCDQADDLWWTASGSPINSTGRYYIQTVMSGITTISTLTIYDVQQEDITIFECRGRNSYGRDSKTVKLVTCPQGFLMGPDFQCIEEEFPTLTLVLSMTFCLIVVTVVVAVVFIVYRKKMLQKHECTMERVMQESEKRRHVKIVFTNSGQLTQEFEKVRLQSESERCNGEFLSGDEFPRERIRFLDCLGEGTFGKVVRSEALNIIGTGRWEVVAVKMCKETATDTEKADFLNELLLLRKIPKHLNIVTYYGCCTRSDPVLMVMEYAPNGDLLTYLRGRRPKKSEPETGEATENGDNEKTTTITPPTLTSKELFAFSLQIARGMKHLSDNNIVHRDVAARNVLLTDRGVCKITDFGLARDIHGSDNYERRSKGPLPIRWMAPEALIDGRHSTWSDVWSYGILVWEVVTLGASPYPGMSASQVFKFVNDGKKMEKPQHCTDDLYDLMTQCWRQSSAKRPTFDDICSQLETLLEREGDYINLALFEEKDYAVLEPLLLEERL</sequence>
<dbReference type="OrthoDB" id="28230at2759"/>
<evidence type="ECO:0000256" key="16">
    <source>
        <dbReference type="ARBA" id="ARBA00051243"/>
    </source>
</evidence>
<feature type="binding site" evidence="19">
    <location>
        <position position="767"/>
    </location>
    <ligand>
        <name>Mg(2+)</name>
        <dbReference type="ChEBI" id="CHEBI:18420"/>
    </ligand>
</feature>
<feature type="binding site" evidence="19">
    <location>
        <position position="780"/>
    </location>
    <ligand>
        <name>Mg(2+)</name>
        <dbReference type="ChEBI" id="CHEBI:18420"/>
    </ligand>
</feature>
<keyword evidence="19" id="KW-0460">Magnesium</keyword>
<dbReference type="GO" id="GO:0007169">
    <property type="term" value="P:cell surface receptor protein tyrosine kinase signaling pathway"/>
    <property type="evidence" value="ECO:0007669"/>
    <property type="project" value="TreeGrafter"/>
</dbReference>
<evidence type="ECO:0000256" key="12">
    <source>
        <dbReference type="ARBA" id="ARBA00023157"/>
    </source>
</evidence>
<accession>A0A2T7P0D6</accession>
<dbReference type="SUPFAM" id="SSF48726">
    <property type="entry name" value="Immunoglobulin"/>
    <property type="match status" value="3"/>
</dbReference>
<feature type="domain" description="Ig-like" evidence="24">
    <location>
        <begin position="282"/>
        <end position="394"/>
    </location>
</feature>
<feature type="binding site" evidence="18">
    <location>
        <begin position="691"/>
        <end position="697"/>
    </location>
    <ligand>
        <name>ATP</name>
        <dbReference type="ChEBI" id="CHEBI:30616"/>
    </ligand>
</feature>
<dbReference type="InterPro" id="IPR011009">
    <property type="entry name" value="Kinase-like_dom_sf"/>
</dbReference>
<feature type="transmembrane region" description="Helical" evidence="22">
    <location>
        <begin position="519"/>
        <end position="543"/>
    </location>
</feature>
<evidence type="ECO:0000256" key="8">
    <source>
        <dbReference type="ARBA" id="ARBA00022840"/>
    </source>
</evidence>
<evidence type="ECO:0000256" key="14">
    <source>
        <dbReference type="ARBA" id="ARBA00023180"/>
    </source>
</evidence>
<protein>
    <recommendedName>
        <fullName evidence="2">receptor protein-tyrosine kinase</fullName>
        <ecNumber evidence="2">2.7.10.1</ecNumber>
    </recommendedName>
</protein>
<keyword evidence="14" id="KW-0325">Glycoprotein</keyword>
<dbReference type="InterPro" id="IPR001245">
    <property type="entry name" value="Ser-Thr/Tyr_kinase_cat_dom"/>
</dbReference>
<evidence type="ECO:0000256" key="17">
    <source>
        <dbReference type="PIRSR" id="PIRSR000615-1"/>
    </source>
</evidence>
<dbReference type="CDD" id="cd00192">
    <property type="entry name" value="PTKc"/>
    <property type="match status" value="1"/>
</dbReference>
<feature type="domain" description="Ig-like" evidence="24">
    <location>
        <begin position="181"/>
        <end position="275"/>
    </location>
</feature>
<evidence type="ECO:0000256" key="9">
    <source>
        <dbReference type="ARBA" id="ARBA00022989"/>
    </source>
</evidence>
<gene>
    <name evidence="25" type="ORF">C0Q70_12028</name>
</gene>
<evidence type="ECO:0000256" key="6">
    <source>
        <dbReference type="ARBA" id="ARBA00022741"/>
    </source>
</evidence>
<feature type="domain" description="Ig-like" evidence="24">
    <location>
        <begin position="71"/>
        <end position="170"/>
    </location>
</feature>
<dbReference type="InterPro" id="IPR020635">
    <property type="entry name" value="Tyr_kinase_cat_dom"/>
</dbReference>
<dbReference type="GO" id="GO:0046872">
    <property type="term" value="F:metal ion binding"/>
    <property type="evidence" value="ECO:0007669"/>
    <property type="project" value="UniProtKB-KW"/>
</dbReference>
<dbReference type="GO" id="GO:0043235">
    <property type="term" value="C:receptor complex"/>
    <property type="evidence" value="ECO:0007669"/>
    <property type="project" value="TreeGrafter"/>
</dbReference>
<keyword evidence="10 22" id="KW-0472">Membrane</keyword>
<dbReference type="InterPro" id="IPR008266">
    <property type="entry name" value="Tyr_kinase_AS"/>
</dbReference>
<reference evidence="25 26" key="1">
    <citation type="submission" date="2018-04" db="EMBL/GenBank/DDBJ databases">
        <title>The genome of golden apple snail Pomacea canaliculata provides insight into stress tolerance and invasive adaptation.</title>
        <authorList>
            <person name="Liu C."/>
            <person name="Liu B."/>
            <person name="Ren Y."/>
            <person name="Zhang Y."/>
            <person name="Wang H."/>
            <person name="Li S."/>
            <person name="Jiang F."/>
            <person name="Yin L."/>
            <person name="Zhang G."/>
            <person name="Qian W."/>
            <person name="Fan W."/>
        </authorList>
    </citation>
    <scope>NUCLEOTIDE SEQUENCE [LARGE SCALE GENOMIC DNA]</scope>
    <source>
        <strain evidence="25">SZHN2017</strain>
        <tissue evidence="25">Muscle</tissue>
    </source>
</reference>
<dbReference type="GO" id="GO:0004714">
    <property type="term" value="F:transmembrane receptor protein tyrosine kinase activity"/>
    <property type="evidence" value="ECO:0007669"/>
    <property type="project" value="UniProtKB-EC"/>
</dbReference>
<dbReference type="PANTHER" id="PTHR24416:SF621">
    <property type="entry name" value="TYROSINE KINASE RECEPTOR CAD96CA"/>
    <property type="match status" value="1"/>
</dbReference>
<dbReference type="PRINTS" id="PR00109">
    <property type="entry name" value="TYRKINASE"/>
</dbReference>
<evidence type="ECO:0000256" key="15">
    <source>
        <dbReference type="ARBA" id="ARBA00023319"/>
    </source>
</evidence>
<comment type="catalytic activity">
    <reaction evidence="16">
        <text>L-tyrosyl-[protein] + ATP = O-phospho-L-tyrosyl-[protein] + ADP + H(+)</text>
        <dbReference type="Rhea" id="RHEA:10596"/>
        <dbReference type="Rhea" id="RHEA-COMP:10136"/>
        <dbReference type="Rhea" id="RHEA-COMP:20101"/>
        <dbReference type="ChEBI" id="CHEBI:15378"/>
        <dbReference type="ChEBI" id="CHEBI:30616"/>
        <dbReference type="ChEBI" id="CHEBI:46858"/>
        <dbReference type="ChEBI" id="CHEBI:61978"/>
        <dbReference type="ChEBI" id="CHEBI:456216"/>
        <dbReference type="EC" id="2.7.10.1"/>
    </reaction>
</comment>
<dbReference type="Gene3D" id="2.60.40.10">
    <property type="entry name" value="Immunoglobulins"/>
    <property type="match status" value="3"/>
</dbReference>
<feature type="binding site" evidence="18">
    <location>
        <begin position="616"/>
        <end position="623"/>
    </location>
    <ligand>
        <name>ATP</name>
        <dbReference type="ChEBI" id="CHEBI:30616"/>
    </ligand>
</feature>
<evidence type="ECO:0000256" key="7">
    <source>
        <dbReference type="ARBA" id="ARBA00022777"/>
    </source>
</evidence>
<comment type="subcellular location">
    <subcellularLocation>
        <location evidence="1">Membrane</location>
        <topology evidence="1">Single-pass type I membrane protein</topology>
    </subcellularLocation>
</comment>
<feature type="compositionally biased region" description="Basic and acidic residues" evidence="21">
    <location>
        <begin position="10"/>
        <end position="22"/>
    </location>
</feature>
<dbReference type="InterPro" id="IPR007110">
    <property type="entry name" value="Ig-like_dom"/>
</dbReference>
<dbReference type="PROSITE" id="PS00107">
    <property type="entry name" value="PROTEIN_KINASE_ATP"/>
    <property type="match status" value="1"/>
</dbReference>
<name>A0A2T7P0D6_POMCA</name>
<dbReference type="PROSITE" id="PS50011">
    <property type="entry name" value="PROTEIN_KINASE_DOM"/>
    <property type="match status" value="1"/>
</dbReference>
<evidence type="ECO:0000256" key="2">
    <source>
        <dbReference type="ARBA" id="ARBA00011902"/>
    </source>
</evidence>
<evidence type="ECO:0000256" key="1">
    <source>
        <dbReference type="ARBA" id="ARBA00004479"/>
    </source>
</evidence>
<dbReference type="PANTHER" id="PTHR24416">
    <property type="entry name" value="TYROSINE-PROTEIN KINASE RECEPTOR"/>
    <property type="match status" value="1"/>
</dbReference>
<dbReference type="SMART" id="SM00408">
    <property type="entry name" value="IGc2"/>
    <property type="match status" value="2"/>
</dbReference>
<evidence type="ECO:0000256" key="22">
    <source>
        <dbReference type="SAM" id="Phobius"/>
    </source>
</evidence>
<keyword evidence="6 18" id="KW-0547">Nucleotide-binding</keyword>
<evidence type="ECO:0000256" key="20">
    <source>
        <dbReference type="PROSITE-ProRule" id="PRU10141"/>
    </source>
</evidence>
<keyword evidence="5" id="KW-0732">Signal</keyword>
<evidence type="ECO:0000256" key="3">
    <source>
        <dbReference type="ARBA" id="ARBA00022679"/>
    </source>
</evidence>
<dbReference type="SUPFAM" id="SSF56112">
    <property type="entry name" value="Protein kinase-like (PK-like)"/>
    <property type="match status" value="1"/>
</dbReference>
<evidence type="ECO:0000256" key="18">
    <source>
        <dbReference type="PIRSR" id="PIRSR000615-2"/>
    </source>
</evidence>
<dbReference type="InterPro" id="IPR050122">
    <property type="entry name" value="RTK"/>
</dbReference>
<evidence type="ECO:0000256" key="19">
    <source>
        <dbReference type="PIRSR" id="PIRSR000615-3"/>
    </source>
</evidence>
<dbReference type="PROSITE" id="PS00109">
    <property type="entry name" value="PROTEIN_KINASE_TYR"/>
    <property type="match status" value="1"/>
</dbReference>
<dbReference type="FunFam" id="1.10.510.10:FF:000190">
    <property type="entry name" value="Proto-oncogene tyrosine-protein kinase receptor Ret"/>
    <property type="match status" value="1"/>
</dbReference>
<evidence type="ECO:0000256" key="5">
    <source>
        <dbReference type="ARBA" id="ARBA00022729"/>
    </source>
</evidence>
<feature type="region of interest" description="Disordered" evidence="21">
    <location>
        <begin position="703"/>
        <end position="730"/>
    </location>
</feature>
<dbReference type="PROSITE" id="PS50835">
    <property type="entry name" value="IG_LIKE"/>
    <property type="match status" value="4"/>
</dbReference>
<dbReference type="EMBL" id="PZQS01000007">
    <property type="protein sequence ID" value="PVD26880.1"/>
    <property type="molecule type" value="Genomic_DNA"/>
</dbReference>
<feature type="active site" description="Proton acceptor" evidence="17">
    <location>
        <position position="762"/>
    </location>
</feature>
<evidence type="ECO:0000259" key="24">
    <source>
        <dbReference type="PROSITE" id="PS50835"/>
    </source>
</evidence>
<evidence type="ECO:0000256" key="10">
    <source>
        <dbReference type="ARBA" id="ARBA00023136"/>
    </source>
</evidence>
<dbReference type="SMART" id="SM00409">
    <property type="entry name" value="IG"/>
    <property type="match status" value="4"/>
</dbReference>
<dbReference type="GO" id="GO:0005886">
    <property type="term" value="C:plasma membrane"/>
    <property type="evidence" value="ECO:0007669"/>
    <property type="project" value="TreeGrafter"/>
</dbReference>